<evidence type="ECO:0000313" key="2">
    <source>
        <dbReference type="EMBL" id="MBO2455722.1"/>
    </source>
</evidence>
<dbReference type="Proteomes" id="UP000669179">
    <property type="component" value="Unassembled WGS sequence"/>
</dbReference>
<proteinExistence type="predicted"/>
<dbReference type="AlphaFoldDB" id="A0A939TDL2"/>
<reference evidence="2" key="1">
    <citation type="submission" date="2021-03" db="EMBL/GenBank/DDBJ databases">
        <authorList>
            <person name="Kanchanasin P."/>
            <person name="Saeng-In P."/>
            <person name="Phongsopitanun W."/>
            <person name="Yuki M."/>
            <person name="Kudo T."/>
            <person name="Ohkuma M."/>
            <person name="Tanasupawat S."/>
        </authorList>
    </citation>
    <scope>NUCLEOTIDE SEQUENCE</scope>
    <source>
        <strain evidence="2">GKU 128</strain>
    </source>
</reference>
<dbReference type="EMBL" id="JAGEOJ010000041">
    <property type="protein sequence ID" value="MBO2455722.1"/>
    <property type="molecule type" value="Genomic_DNA"/>
</dbReference>
<protein>
    <submittedName>
        <fullName evidence="2">SCP2 sterol-binding domain-containing protein</fullName>
    </submittedName>
</protein>
<feature type="domain" description="SCP2" evidence="1">
    <location>
        <begin position="118"/>
        <end position="200"/>
    </location>
</feature>
<dbReference type="InterPro" id="IPR003033">
    <property type="entry name" value="SCP2_sterol-bd_dom"/>
</dbReference>
<dbReference type="Pfam" id="PF02036">
    <property type="entry name" value="SCP2"/>
    <property type="match status" value="1"/>
</dbReference>
<dbReference type="RefSeq" id="WP_208263946.1">
    <property type="nucleotide sequence ID" value="NZ_JAGEOJ010000041.1"/>
</dbReference>
<sequence length="203" mass="21311">MADVNELGDIKTLITDSSPADLKALLDQLSADEIKDVLGRLDSSDFPGLLEKVDGSVLERVAQGIGHPSELKQFLELSGGDDAVINAFVSKAGTDVMLDRVFALMGDHFLAEKVGGDSGTVEWHITTPDGEKVYHLTIENGQAEGAGGPAANARTTLTMAGPDLLRLCAGTLDGITAFMHSKIKLSGDMLFGAKLPQAFDTAA</sequence>
<dbReference type="Gene3D" id="3.30.1050.10">
    <property type="entry name" value="SCP2 sterol-binding domain"/>
    <property type="match status" value="1"/>
</dbReference>
<evidence type="ECO:0000259" key="1">
    <source>
        <dbReference type="Pfam" id="PF02036"/>
    </source>
</evidence>
<evidence type="ECO:0000313" key="3">
    <source>
        <dbReference type="Proteomes" id="UP000669179"/>
    </source>
</evidence>
<gene>
    <name evidence="2" type="ORF">J4573_52210</name>
</gene>
<comment type="caution">
    <text evidence="2">The sequence shown here is derived from an EMBL/GenBank/DDBJ whole genome shotgun (WGS) entry which is preliminary data.</text>
</comment>
<keyword evidence="3" id="KW-1185">Reference proteome</keyword>
<dbReference type="InterPro" id="IPR036527">
    <property type="entry name" value="SCP2_sterol-bd_dom_sf"/>
</dbReference>
<name>A0A939TDL2_9ACTN</name>
<organism evidence="2 3">
    <name type="scientific">Actinomadura barringtoniae</name>
    <dbReference type="NCBI Taxonomy" id="1427535"/>
    <lineage>
        <taxon>Bacteria</taxon>
        <taxon>Bacillati</taxon>
        <taxon>Actinomycetota</taxon>
        <taxon>Actinomycetes</taxon>
        <taxon>Streptosporangiales</taxon>
        <taxon>Thermomonosporaceae</taxon>
        <taxon>Actinomadura</taxon>
    </lineage>
</organism>
<dbReference type="SUPFAM" id="SSF55718">
    <property type="entry name" value="SCP-like"/>
    <property type="match status" value="1"/>
</dbReference>
<accession>A0A939TDL2</accession>